<proteinExistence type="predicted"/>
<reference evidence="2" key="1">
    <citation type="journal article" date="2021" name="J. Hered.">
        <title>Genome Assembly of Salicaceae Populus deltoides (Eastern Cottonwood) I-69 Based on Nanopore Sequencing and Hi-C Technologies.</title>
        <authorList>
            <person name="Bai S."/>
            <person name="Wu H."/>
            <person name="Zhang J."/>
            <person name="Pan Z."/>
            <person name="Zhao W."/>
            <person name="Li Z."/>
            <person name="Tong C."/>
        </authorList>
    </citation>
    <scope>NUCLEOTIDE SEQUENCE</scope>
    <source>
        <tissue evidence="2">Leaf</tissue>
    </source>
</reference>
<evidence type="ECO:0000313" key="3">
    <source>
        <dbReference type="Proteomes" id="UP000807159"/>
    </source>
</evidence>
<dbReference type="Proteomes" id="UP000807159">
    <property type="component" value="Chromosome 1"/>
</dbReference>
<dbReference type="AlphaFoldDB" id="A0A8T2ZY76"/>
<evidence type="ECO:0000256" key="1">
    <source>
        <dbReference type="SAM" id="MobiDB-lite"/>
    </source>
</evidence>
<protein>
    <submittedName>
        <fullName evidence="2">Uncharacterized protein</fullName>
    </submittedName>
</protein>
<accession>A0A8T2ZY76</accession>
<name>A0A8T2ZY76_POPDE</name>
<feature type="compositionally biased region" description="Low complexity" evidence="1">
    <location>
        <begin position="27"/>
        <end position="42"/>
    </location>
</feature>
<feature type="region of interest" description="Disordered" evidence="1">
    <location>
        <begin position="1"/>
        <end position="55"/>
    </location>
</feature>
<feature type="non-terminal residue" evidence="2">
    <location>
        <position position="81"/>
    </location>
</feature>
<dbReference type="EMBL" id="JACEGQ020000001">
    <property type="protein sequence ID" value="KAH8522365.1"/>
    <property type="molecule type" value="Genomic_DNA"/>
</dbReference>
<evidence type="ECO:0000313" key="2">
    <source>
        <dbReference type="EMBL" id="KAH8522365.1"/>
    </source>
</evidence>
<sequence>MSNFVQEFEDDEQFQSAGGSQHSIGSPNPTENGGSTPTTSTTSKKKRNLPGNPGKKNLFILLSKCHGYVQDNSMSIRKCLA</sequence>
<keyword evidence="3" id="KW-1185">Reference proteome</keyword>
<comment type="caution">
    <text evidence="2">The sequence shown here is derived from an EMBL/GenBank/DDBJ whole genome shotgun (WGS) entry which is preliminary data.</text>
</comment>
<gene>
    <name evidence="2" type="ORF">H0E87_003116</name>
</gene>
<feature type="compositionally biased region" description="Polar residues" evidence="1">
    <location>
        <begin position="14"/>
        <end position="26"/>
    </location>
</feature>
<organism evidence="2 3">
    <name type="scientific">Populus deltoides</name>
    <name type="common">Eastern poplar</name>
    <name type="synonym">Eastern cottonwood</name>
    <dbReference type="NCBI Taxonomy" id="3696"/>
    <lineage>
        <taxon>Eukaryota</taxon>
        <taxon>Viridiplantae</taxon>
        <taxon>Streptophyta</taxon>
        <taxon>Embryophyta</taxon>
        <taxon>Tracheophyta</taxon>
        <taxon>Spermatophyta</taxon>
        <taxon>Magnoliopsida</taxon>
        <taxon>eudicotyledons</taxon>
        <taxon>Gunneridae</taxon>
        <taxon>Pentapetalae</taxon>
        <taxon>rosids</taxon>
        <taxon>fabids</taxon>
        <taxon>Malpighiales</taxon>
        <taxon>Salicaceae</taxon>
        <taxon>Saliceae</taxon>
        <taxon>Populus</taxon>
    </lineage>
</organism>